<dbReference type="PROSITE" id="PS50837">
    <property type="entry name" value="NACHT"/>
    <property type="match status" value="1"/>
</dbReference>
<dbReference type="InterPro" id="IPR007111">
    <property type="entry name" value="NACHT_NTPase"/>
</dbReference>
<organism evidence="3 4">
    <name type="scientific">Streptomyces mesophilus</name>
    <dbReference type="NCBI Taxonomy" id="1775132"/>
    <lineage>
        <taxon>Bacteria</taxon>
        <taxon>Bacillati</taxon>
        <taxon>Actinomycetota</taxon>
        <taxon>Actinomycetes</taxon>
        <taxon>Kitasatosporales</taxon>
        <taxon>Streptomycetaceae</taxon>
        <taxon>Streptomyces</taxon>
    </lineage>
</organism>
<evidence type="ECO:0000259" key="2">
    <source>
        <dbReference type="PROSITE" id="PS50837"/>
    </source>
</evidence>
<dbReference type="RefSeq" id="WP_165331092.1">
    <property type="nucleotide sequence ID" value="NZ_JAAKZW010000016.1"/>
</dbReference>
<protein>
    <submittedName>
        <fullName evidence="3">NACHT domain-containing protein</fullName>
    </submittedName>
</protein>
<proteinExistence type="predicted"/>
<reference evidence="3 4" key="1">
    <citation type="submission" date="2020-02" db="EMBL/GenBank/DDBJ databases">
        <title>Whole-genome analyses of novel actinobacteria.</title>
        <authorList>
            <person name="Sahin N."/>
            <person name="Tokatli A."/>
        </authorList>
    </citation>
    <scope>NUCLEOTIDE SEQUENCE [LARGE SCALE GENOMIC DNA]</scope>
    <source>
        <strain evidence="3 4">YC504</strain>
    </source>
</reference>
<gene>
    <name evidence="3" type="ORF">G6045_07785</name>
</gene>
<dbReference type="Proteomes" id="UP000481109">
    <property type="component" value="Unassembled WGS sequence"/>
</dbReference>
<dbReference type="InterPro" id="IPR027417">
    <property type="entry name" value="P-loop_NTPase"/>
</dbReference>
<comment type="caution">
    <text evidence="3">The sequence shown here is derived from an EMBL/GenBank/DDBJ whole genome shotgun (WGS) entry which is preliminary data.</text>
</comment>
<evidence type="ECO:0000256" key="1">
    <source>
        <dbReference type="SAM" id="MobiDB-lite"/>
    </source>
</evidence>
<dbReference type="PANTHER" id="PTHR46844">
    <property type="entry name" value="SLR5058 PROTEIN"/>
    <property type="match status" value="1"/>
</dbReference>
<dbReference type="EMBL" id="JAAKZW010000016">
    <property type="protein sequence ID" value="NGO75580.1"/>
    <property type="molecule type" value="Genomic_DNA"/>
</dbReference>
<feature type="compositionally biased region" description="Polar residues" evidence="1">
    <location>
        <begin position="191"/>
        <end position="202"/>
    </location>
</feature>
<accession>A0A6G4XFF1</accession>
<dbReference type="PANTHER" id="PTHR46844:SF1">
    <property type="entry name" value="SLR5058 PROTEIN"/>
    <property type="match status" value="1"/>
</dbReference>
<dbReference type="AlphaFoldDB" id="A0A6G4XFF1"/>
<evidence type="ECO:0000313" key="3">
    <source>
        <dbReference type="EMBL" id="NGO75580.1"/>
    </source>
</evidence>
<dbReference type="SUPFAM" id="SSF52540">
    <property type="entry name" value="P-loop containing nucleoside triphosphate hydrolases"/>
    <property type="match status" value="1"/>
</dbReference>
<dbReference type="Gene3D" id="3.40.50.300">
    <property type="entry name" value="P-loop containing nucleotide triphosphate hydrolases"/>
    <property type="match status" value="1"/>
</dbReference>
<keyword evidence="4" id="KW-1185">Reference proteome</keyword>
<feature type="domain" description="NACHT" evidence="2">
    <location>
        <begin position="218"/>
        <end position="420"/>
    </location>
</feature>
<sequence>MTATTGLSPGRQLLRDALRELESQALLGRDRTDAIAEANRRLRSAGHGEPLGPTRVGGWFEKGSPAKDFELLWVLVQVLLEWGGLQPPGALAGRARPEAAAKWTHAKELWKSRWESARKAARNVPEGKSRPALTPTLDGYLRTVRVASRQHPYPGASVDRRLPALSDVYVRQRAFRAAADDEDQPRADGPTGNTADSPTATATDRVVSAEAVFRTGKGISVLVGDPGCGKTTLLRAYLTAAATSWLDLRRGGGVPVMIRAHSLTAGDPMPVALARAANADLAPFGLLDELTSAFFREVPHEQTPWLVLVDGLDEISDAGTRQRVITMLDGVVRGNPHAYRFVVATRSLPEHEVYGIGTHVPRFELLPFSAHDLLTYAEKWFRHLEDAARHARLFVAGLSSTRLEGLACTPLMASMLCQLYEADPARPLPEGRTGAYRSFAELIYEKNTHKQIKRTHDEAIRQLRSHHQVPRDDRTAEEAAELVRGNLPELIDNLAFEWIEGNDGTATDVLATHFHVRRPAKVSEQLWNEFLSDLLRPTGLLTQRGDDFGFLHQTLMEYHAARHATRSKESREQVLRRFQSDSNQLLSTDASYLGFLLDGLLMPQDRIAAATTELLRDGLPTGLRRLGFLRQQLRLRTSLPPDLIAAQLISVAEDRGSGTERLEAVGLLLGMTEHHDKAIDVLIRLCRPDANLSATYRLAASALLAAEKGSWEQTLQLAARLALEKRSPWSEDPLLGAVRVLAAMEWGRDAAAGLAVPLVRDTTVRDSDRFRVVMSLAGVAGPFEETASLLRHLALDGTVGAAVRLDAAAALARENGRAKEAATLMVQLAESPTVKAAYRLRAAGALAQVDGYRGAAPLAGHQEQGAALLARLAQDDTLDATYRPRAAVALSRVQGHRVRGALLLKRLADDGSLSPFVRMHARAAFTRLMDQ</sequence>
<dbReference type="Pfam" id="PF05729">
    <property type="entry name" value="NACHT"/>
    <property type="match status" value="1"/>
</dbReference>
<evidence type="ECO:0000313" key="4">
    <source>
        <dbReference type="Proteomes" id="UP000481109"/>
    </source>
</evidence>
<name>A0A6G4XFF1_9ACTN</name>
<feature type="region of interest" description="Disordered" evidence="1">
    <location>
        <begin position="176"/>
        <end position="203"/>
    </location>
</feature>